<dbReference type="InterPro" id="IPR051059">
    <property type="entry name" value="VerF-like"/>
</dbReference>
<dbReference type="GO" id="GO:0005634">
    <property type="term" value="C:nucleus"/>
    <property type="evidence" value="ECO:0007669"/>
    <property type="project" value="UniProtKB-SubCell"/>
</dbReference>
<dbReference type="InterPro" id="IPR007219">
    <property type="entry name" value="XnlR_reg_dom"/>
</dbReference>
<keyword evidence="11" id="KW-1185">Reference proteome</keyword>
<evidence type="ECO:0000256" key="7">
    <source>
        <dbReference type="PROSITE-ProRule" id="PRU00042"/>
    </source>
</evidence>
<gene>
    <name evidence="10" type="ORF">N0V89_008673</name>
</gene>
<dbReference type="CDD" id="cd12148">
    <property type="entry name" value="fungal_TF_MHR"/>
    <property type="match status" value="1"/>
</dbReference>
<dbReference type="Gene3D" id="3.30.160.60">
    <property type="entry name" value="Classic Zinc Finger"/>
    <property type="match status" value="1"/>
</dbReference>
<evidence type="ECO:0000256" key="5">
    <source>
        <dbReference type="ARBA" id="ARBA00022833"/>
    </source>
</evidence>
<keyword evidence="6" id="KW-0539">Nucleus</keyword>
<keyword evidence="2" id="KW-0479">Metal-binding</keyword>
<evidence type="ECO:0000313" key="11">
    <source>
        <dbReference type="Proteomes" id="UP001140513"/>
    </source>
</evidence>
<feature type="compositionally biased region" description="Polar residues" evidence="8">
    <location>
        <begin position="1"/>
        <end position="19"/>
    </location>
</feature>
<dbReference type="GO" id="GO:0000785">
    <property type="term" value="C:chromatin"/>
    <property type="evidence" value="ECO:0007669"/>
    <property type="project" value="TreeGrafter"/>
</dbReference>
<dbReference type="InterPro" id="IPR036236">
    <property type="entry name" value="Znf_C2H2_sf"/>
</dbReference>
<dbReference type="InterPro" id="IPR013087">
    <property type="entry name" value="Znf_C2H2_type"/>
</dbReference>
<keyword evidence="3" id="KW-0677">Repeat</keyword>
<dbReference type="GO" id="GO:0008270">
    <property type="term" value="F:zinc ion binding"/>
    <property type="evidence" value="ECO:0007669"/>
    <property type="project" value="UniProtKB-KW"/>
</dbReference>
<evidence type="ECO:0000313" key="10">
    <source>
        <dbReference type="EMBL" id="KAJ4350052.1"/>
    </source>
</evidence>
<feature type="domain" description="C2H2-type" evidence="9">
    <location>
        <begin position="32"/>
        <end position="61"/>
    </location>
</feature>
<sequence length="877" mass="97571">MQRSTSPTQMSPDSNSVHYTRTGRISKAKKGLKVHHCDCGRSYTRAEHLRRHQRNHAQDALRCDWPECGKPFYRLDLLQRHQERHNEPGRGESPQMFSPASTAEPEPPVSAAVTLPPPIVTAIPQTEPYYPQPVSPIPVSAADASHSKRAYTASRQNNGPVSVPVEAGMQNGIAWNDPFGHSPQYNSSSSEYASPIPTVQDYSTNMFANPPYGPGSNRTRNSSNASYVEPAWGYPSRSPTSATSTMAYTWNSNEKSPAPSSLAYMHTSYPMTSMPMSAGVDPMTGFGHFGPKTMVQRDEEEQAFLFPEQSYGMGQLAHTYPFEQYLNNYWRFFHAAYPIIHRTTFESISQPPMLHAAMIAIGGQYSDDASVKRKSRILHDRCMKLLDKRDLDVMTEAERVCDWQALFLIEVLSQYRARRAAKTLSSRFETLYQKLCESFREVTSNIVDNVSALVQPENATYERWAQWIELSTQQRLLLCCYILEYQQATLLARDSLQSSINCSGFNLPLPAHSELWDATTSFDWAMAAQQNPHQLTYVFQVTSDVMQTFDTFQSSLIIAAYYNHFNNPTPYLAPANFQHIDHLLDNSSVTKHQLLTAKLLQVVPIRALLAISGESWILSEKVPSPQSFGSYKTTLRTWINGLWTDGTDHQGQSAKDALKLAIEIAQHAMTAHTLTLRLELGADMGLYFAALTIWAATVAANTRINAPQVIQPHRFPSHSPLPTVRTNYPSTPTHFSMSTPGGTPNPNHPAALGLTSHPVTSPIPPSPSTKSMQYSELTMLSINFLNTALVELDLLGVVPQWPRDVAQWQQGCAALMRWVKTRLRSGATEGRDSVVSSTLNVGISGHGRGGDGFGELLDGVIGVLEKILSRGWDGWGF</sequence>
<evidence type="ECO:0000256" key="6">
    <source>
        <dbReference type="ARBA" id="ARBA00023242"/>
    </source>
</evidence>
<dbReference type="RefSeq" id="XP_056068982.1">
    <property type="nucleotide sequence ID" value="XM_056217426.1"/>
</dbReference>
<evidence type="ECO:0000256" key="2">
    <source>
        <dbReference type="ARBA" id="ARBA00022723"/>
    </source>
</evidence>
<evidence type="ECO:0000259" key="9">
    <source>
        <dbReference type="PROSITE" id="PS50157"/>
    </source>
</evidence>
<dbReference type="GeneID" id="80912203"/>
<feature type="region of interest" description="Disordered" evidence="8">
    <location>
        <begin position="84"/>
        <end position="110"/>
    </location>
</feature>
<keyword evidence="4 7" id="KW-0863">Zinc-finger</keyword>
<comment type="subcellular location">
    <subcellularLocation>
        <location evidence="1">Nucleus</location>
    </subcellularLocation>
</comment>
<dbReference type="SUPFAM" id="SSF57667">
    <property type="entry name" value="beta-beta-alpha zinc fingers"/>
    <property type="match status" value="1"/>
</dbReference>
<evidence type="ECO:0000256" key="8">
    <source>
        <dbReference type="SAM" id="MobiDB-lite"/>
    </source>
</evidence>
<comment type="caution">
    <text evidence="10">The sequence shown here is derived from an EMBL/GenBank/DDBJ whole genome shotgun (WGS) entry which is preliminary data.</text>
</comment>
<dbReference type="Pfam" id="PF00096">
    <property type="entry name" value="zf-C2H2"/>
    <property type="match status" value="1"/>
</dbReference>
<dbReference type="Pfam" id="PF04082">
    <property type="entry name" value="Fungal_trans"/>
    <property type="match status" value="1"/>
</dbReference>
<dbReference type="AlphaFoldDB" id="A0A9W8XH71"/>
<dbReference type="GO" id="GO:0006351">
    <property type="term" value="P:DNA-templated transcription"/>
    <property type="evidence" value="ECO:0007669"/>
    <property type="project" value="InterPro"/>
</dbReference>
<evidence type="ECO:0000256" key="3">
    <source>
        <dbReference type="ARBA" id="ARBA00022737"/>
    </source>
</evidence>
<evidence type="ECO:0000256" key="4">
    <source>
        <dbReference type="ARBA" id="ARBA00022771"/>
    </source>
</evidence>
<keyword evidence="5" id="KW-0862">Zinc</keyword>
<dbReference type="SMART" id="SM00355">
    <property type="entry name" value="ZnF_C2H2"/>
    <property type="match status" value="2"/>
</dbReference>
<feature type="domain" description="C2H2-type" evidence="9">
    <location>
        <begin position="61"/>
        <end position="90"/>
    </location>
</feature>
<dbReference type="PROSITE" id="PS00028">
    <property type="entry name" value="ZINC_FINGER_C2H2_1"/>
    <property type="match status" value="1"/>
</dbReference>
<dbReference type="OrthoDB" id="6077919at2759"/>
<accession>A0A9W8XH71</accession>
<dbReference type="EMBL" id="JAPEUX010000006">
    <property type="protein sequence ID" value="KAJ4350052.1"/>
    <property type="molecule type" value="Genomic_DNA"/>
</dbReference>
<proteinExistence type="predicted"/>
<dbReference type="PROSITE" id="PS50157">
    <property type="entry name" value="ZINC_FINGER_C2H2_2"/>
    <property type="match status" value="2"/>
</dbReference>
<dbReference type="PANTHER" id="PTHR40626">
    <property type="entry name" value="MIP31509P"/>
    <property type="match status" value="1"/>
</dbReference>
<dbReference type="Proteomes" id="UP001140513">
    <property type="component" value="Unassembled WGS sequence"/>
</dbReference>
<evidence type="ECO:0000256" key="1">
    <source>
        <dbReference type="ARBA" id="ARBA00004123"/>
    </source>
</evidence>
<name>A0A9W8XH71_9PLEO</name>
<dbReference type="GO" id="GO:0000978">
    <property type="term" value="F:RNA polymerase II cis-regulatory region sequence-specific DNA binding"/>
    <property type="evidence" value="ECO:0007669"/>
    <property type="project" value="InterPro"/>
</dbReference>
<dbReference type="PANTHER" id="PTHR40626:SF30">
    <property type="entry name" value="FINGER DOMAIN PROTEIN, PUTATIVE (AFU_ORTHOLOGUE AFUA_4G13600)-RELATED"/>
    <property type="match status" value="1"/>
</dbReference>
<dbReference type="GO" id="GO:0000981">
    <property type="term" value="F:DNA-binding transcription factor activity, RNA polymerase II-specific"/>
    <property type="evidence" value="ECO:0007669"/>
    <property type="project" value="InterPro"/>
</dbReference>
<reference evidence="10" key="1">
    <citation type="submission" date="2022-10" db="EMBL/GenBank/DDBJ databases">
        <title>Tapping the CABI collections for fungal endophytes: first genome assemblies for Collariella, Neodidymelliopsis, Ascochyta clinopodiicola, Didymella pomorum, Didymosphaeria variabile, Neocosmospora piperis and Neocucurbitaria cava.</title>
        <authorList>
            <person name="Hill R."/>
        </authorList>
    </citation>
    <scope>NUCLEOTIDE SEQUENCE</scope>
    <source>
        <strain evidence="10">IMI 356815</strain>
    </source>
</reference>
<feature type="region of interest" description="Disordered" evidence="8">
    <location>
        <begin position="1"/>
        <end position="28"/>
    </location>
</feature>
<organism evidence="10 11">
    <name type="scientific">Didymosphaeria variabile</name>
    <dbReference type="NCBI Taxonomy" id="1932322"/>
    <lineage>
        <taxon>Eukaryota</taxon>
        <taxon>Fungi</taxon>
        <taxon>Dikarya</taxon>
        <taxon>Ascomycota</taxon>
        <taxon>Pezizomycotina</taxon>
        <taxon>Dothideomycetes</taxon>
        <taxon>Pleosporomycetidae</taxon>
        <taxon>Pleosporales</taxon>
        <taxon>Massarineae</taxon>
        <taxon>Didymosphaeriaceae</taxon>
        <taxon>Didymosphaeria</taxon>
    </lineage>
</organism>
<protein>
    <recommendedName>
        <fullName evidence="9">C2H2-type domain-containing protein</fullName>
    </recommendedName>
</protein>